<gene>
    <name evidence="10" type="ORF">niasHS_014699</name>
</gene>
<feature type="domain" description="Exocyst complex subunit EXOC6/Sec15 C-terminal" evidence="8">
    <location>
        <begin position="464"/>
        <end position="836"/>
    </location>
</feature>
<dbReference type="Pfam" id="PF20651">
    <property type="entry name" value="EXOC6_Sec15_N"/>
    <property type="match status" value="1"/>
</dbReference>
<feature type="domain" description="Exocyst complex component EXOC6/Sec15 N-terminal" evidence="9">
    <location>
        <begin position="68"/>
        <end position="235"/>
    </location>
</feature>
<name>A0ABD2ILJ2_HETSC</name>
<comment type="function">
    <text evidence="1 6">Component of the exocyst complex involved in the docking of exocytic vesicles with fusion sites on the plasma membrane.</text>
</comment>
<evidence type="ECO:0000256" key="4">
    <source>
        <dbReference type="ARBA" id="ARBA00022483"/>
    </source>
</evidence>
<evidence type="ECO:0000313" key="11">
    <source>
        <dbReference type="Proteomes" id="UP001620645"/>
    </source>
</evidence>
<dbReference type="FunFam" id="1.20.58.670:FF:000002">
    <property type="entry name" value="Exocyst complex component"/>
    <property type="match status" value="1"/>
</dbReference>
<dbReference type="Gene3D" id="1.20.58.670">
    <property type="entry name" value="Dsl1p vesicle tethering complex, Tip20p subunit, domain D"/>
    <property type="match status" value="1"/>
</dbReference>
<evidence type="ECO:0000256" key="5">
    <source>
        <dbReference type="ARBA" id="ARBA00023054"/>
    </source>
</evidence>
<comment type="similarity">
    <text evidence="2 6">Belongs to the SEC15 family.</text>
</comment>
<dbReference type="GO" id="GO:0090522">
    <property type="term" value="P:vesicle tethering involved in exocytosis"/>
    <property type="evidence" value="ECO:0007669"/>
    <property type="project" value="UniProtKB-UniRule"/>
</dbReference>
<dbReference type="Proteomes" id="UP001620645">
    <property type="component" value="Unassembled WGS sequence"/>
</dbReference>
<dbReference type="Pfam" id="PF04091">
    <property type="entry name" value="Sec15_C"/>
    <property type="match status" value="1"/>
</dbReference>
<keyword evidence="3 6" id="KW-0813">Transport</keyword>
<dbReference type="GO" id="GO:0000145">
    <property type="term" value="C:exocyst"/>
    <property type="evidence" value="ECO:0007669"/>
    <property type="project" value="UniProtKB-UniRule"/>
</dbReference>
<proteinExistence type="inferred from homology"/>
<dbReference type="InterPro" id="IPR048359">
    <property type="entry name" value="EXOC6_Sec15_N"/>
</dbReference>
<dbReference type="InterPro" id="IPR007225">
    <property type="entry name" value="EXOC6/Sec15"/>
</dbReference>
<dbReference type="PANTHER" id="PTHR12702">
    <property type="entry name" value="SEC15"/>
    <property type="match status" value="1"/>
</dbReference>
<keyword evidence="4 6" id="KW-0268">Exocytosis</keyword>
<comment type="caution">
    <text evidence="10">The sequence shown here is derived from an EMBL/GenBank/DDBJ whole genome shotgun (WGS) entry which is preliminary data.</text>
</comment>
<dbReference type="InterPro" id="IPR042045">
    <property type="entry name" value="EXOC6/Sec15_C_dom1"/>
</dbReference>
<evidence type="ECO:0000256" key="7">
    <source>
        <dbReference type="SAM" id="MobiDB-lite"/>
    </source>
</evidence>
<dbReference type="PANTHER" id="PTHR12702:SF0">
    <property type="entry name" value="EXOCYST COMPLEX COMPONENT 6"/>
    <property type="match status" value="1"/>
</dbReference>
<dbReference type="InterPro" id="IPR046361">
    <property type="entry name" value="EXOC6/Sec15_C"/>
</dbReference>
<evidence type="ECO:0000256" key="6">
    <source>
        <dbReference type="PIRNR" id="PIRNR025007"/>
    </source>
</evidence>
<dbReference type="InterPro" id="IPR042044">
    <property type="entry name" value="EXOC6PINT-1/Sec15/Tip20_C_dom2"/>
</dbReference>
<dbReference type="AlphaFoldDB" id="A0ABD2ILJ2"/>
<keyword evidence="5" id="KW-0175">Coiled coil</keyword>
<evidence type="ECO:0000256" key="1">
    <source>
        <dbReference type="ARBA" id="ARBA00002660"/>
    </source>
</evidence>
<keyword evidence="11" id="KW-1185">Reference proteome</keyword>
<dbReference type="EMBL" id="JBICCN010000309">
    <property type="protein sequence ID" value="KAL3078917.1"/>
    <property type="molecule type" value="Genomic_DNA"/>
</dbReference>
<organism evidence="10 11">
    <name type="scientific">Heterodera schachtii</name>
    <name type="common">Sugarbeet cyst nematode worm</name>
    <name type="synonym">Tylenchus schachtii</name>
    <dbReference type="NCBI Taxonomy" id="97005"/>
    <lineage>
        <taxon>Eukaryota</taxon>
        <taxon>Metazoa</taxon>
        <taxon>Ecdysozoa</taxon>
        <taxon>Nematoda</taxon>
        <taxon>Chromadorea</taxon>
        <taxon>Rhabditida</taxon>
        <taxon>Tylenchina</taxon>
        <taxon>Tylenchomorpha</taxon>
        <taxon>Tylenchoidea</taxon>
        <taxon>Heteroderidae</taxon>
        <taxon>Heteroderinae</taxon>
        <taxon>Heterodera</taxon>
    </lineage>
</organism>
<evidence type="ECO:0000259" key="8">
    <source>
        <dbReference type="Pfam" id="PF04091"/>
    </source>
</evidence>
<evidence type="ECO:0000256" key="3">
    <source>
        <dbReference type="ARBA" id="ARBA00022448"/>
    </source>
</evidence>
<reference evidence="10 11" key="1">
    <citation type="submission" date="2024-10" db="EMBL/GenBank/DDBJ databases">
        <authorList>
            <person name="Kim D."/>
        </authorList>
    </citation>
    <scope>NUCLEOTIDE SEQUENCE [LARGE SCALE GENOMIC DNA]</scope>
    <source>
        <strain evidence="10">Taebaek</strain>
    </source>
</reference>
<sequence>MTGIISTEPSVNTVDDSKSSGSSANPEISAEQEFCLYELETLSDSSSIGLVLRAIYDSGDVHKFTHALEKRITHYDKSILKVCTHHYQGFLDSIKQLRGLKEKCAEIRKMTETTDQQVQEESKELLKRSAEIVRYRRLHRNANIAIQQLSMCLPMLENYTHLQKLMEQKKYLQALKILEELEHNYLNQLHKYRFAHQFVKSIKPIRDQIREKSYSELTDFLEKLIKISETIGEDACKQTEKFYTQFHSNSTEKTQKANQMGSANILVGKMELLDIEISEDGSLLRKTANAAKPMQRDNEGKTTEKPKPMARKMLPANKQQHQHVQFHSQDKLDLGPVHRCCQIFNVMGDRDKFEAYYRKQRCDQLQLIVGRQISMTDSVEVFVPYLNEIVGFFVIENRIAQIQSSLVTAGHKDEAWELALNSISDSINAHFGSCQNVSLMLAMKKLILLFTLTTKSCGYDPTTLYSLLQNFRDKYNQILIEEYSEQFENALENDDYTPIQVKDEREYRKVVEEFPVNKRSVDQEDAFPRKFPFSRFVPKVYCQAKEFVANCVRFMEDLQLSHSEVSDTVRRYANILLAKWSNALRKFVSSRKRSLIQLIQITINMGYLERSCEFLERFIAEMARNLSGEFVGSLGSSGGSLLEGGGHLVALKNQLFRDSRSEVEQLIDEAFREKVQVFLDNSHYVWELEQSSGVASEFITDLITFLNTTFVSFTNLPPVLARHVCMQTCKFLADRMSSMLLSSEHRSVSIGALEQFSLDVMQCELFTAQCPVPGFEDNALAITFAHLRQLLDLVMGPDWTTFFAERDEGNSHRRGGSSGTKYARVKASSAAALLEKVIEFEKKNSGFFAIGRADSRDKQKLYETILRKLRSFTD</sequence>
<evidence type="ECO:0000259" key="9">
    <source>
        <dbReference type="Pfam" id="PF20651"/>
    </source>
</evidence>
<dbReference type="Gene3D" id="1.10.357.30">
    <property type="entry name" value="Exocyst complex subunit Sec15 C-terminal domain, N-terminal subdomain"/>
    <property type="match status" value="1"/>
</dbReference>
<feature type="region of interest" description="Disordered" evidence="7">
    <location>
        <begin position="1"/>
        <end position="26"/>
    </location>
</feature>
<evidence type="ECO:0000256" key="2">
    <source>
        <dbReference type="ARBA" id="ARBA00007944"/>
    </source>
</evidence>
<evidence type="ECO:0000313" key="10">
    <source>
        <dbReference type="EMBL" id="KAL3078917.1"/>
    </source>
</evidence>
<protein>
    <recommendedName>
        <fullName evidence="6">Exocyst complex component</fullName>
    </recommendedName>
</protein>
<accession>A0ABD2ILJ2</accession>
<dbReference type="PIRSF" id="PIRSF025007">
    <property type="entry name" value="Sec15"/>
    <property type="match status" value="1"/>
</dbReference>